<comment type="subcellular location">
    <subcellularLocation>
        <location evidence="1">Membrane</location>
        <topology evidence="1">Multi-pass membrane protein</topology>
    </subcellularLocation>
</comment>
<keyword evidence="5 15" id="KW-0472">Membrane</keyword>
<dbReference type="RefSeq" id="XP_018014437.1">
    <property type="nucleotide sequence ID" value="XM_018158948.2"/>
</dbReference>
<dbReference type="GeneID" id="108671400"/>
<reference evidence="17" key="1">
    <citation type="submission" date="2025-08" db="UniProtKB">
        <authorList>
            <consortium name="RefSeq"/>
        </authorList>
    </citation>
    <scope>IDENTIFICATION</scope>
    <source>
        <tissue evidence="17">Whole organism</tissue>
    </source>
</reference>
<dbReference type="InterPro" id="IPR008429">
    <property type="entry name" value="CLPTM1"/>
</dbReference>
<dbReference type="Pfam" id="PF05602">
    <property type="entry name" value="CLPTM1"/>
    <property type="match status" value="2"/>
</dbReference>
<name>A0A8B7NLB1_HYAAZ</name>
<feature type="transmembrane region" description="Helical" evidence="15">
    <location>
        <begin position="317"/>
        <end position="334"/>
    </location>
</feature>
<dbReference type="Proteomes" id="UP000694843">
    <property type="component" value="Unplaced"/>
</dbReference>
<dbReference type="PANTHER" id="PTHR21347">
    <property type="entry name" value="CLEFT LIP AND PALATE ASSOCIATED TRANSMEMBRANE PROTEIN-RELATED"/>
    <property type="match status" value="1"/>
</dbReference>
<evidence type="ECO:0000256" key="10">
    <source>
        <dbReference type="ARBA" id="ARBA00040905"/>
    </source>
</evidence>
<evidence type="ECO:0000256" key="7">
    <source>
        <dbReference type="ARBA" id="ARBA00024631"/>
    </source>
</evidence>
<feature type="transmembrane region" description="Helical" evidence="15">
    <location>
        <begin position="9"/>
        <end position="31"/>
    </location>
</feature>
<comment type="catalytic activity">
    <reaction evidence="6">
        <text>a 1,2-diacyl-sn-glycero-3-phosphoethanolamine(in) = a 1,2-diacyl-sn-glycero-3-phosphoethanolamine(out)</text>
        <dbReference type="Rhea" id="RHEA:38895"/>
        <dbReference type="ChEBI" id="CHEBI:64612"/>
    </reaction>
</comment>
<organism evidence="16 17">
    <name type="scientific">Hyalella azteca</name>
    <name type="common">Amphipod</name>
    <dbReference type="NCBI Taxonomy" id="294128"/>
    <lineage>
        <taxon>Eukaryota</taxon>
        <taxon>Metazoa</taxon>
        <taxon>Ecdysozoa</taxon>
        <taxon>Arthropoda</taxon>
        <taxon>Crustacea</taxon>
        <taxon>Multicrustacea</taxon>
        <taxon>Malacostraca</taxon>
        <taxon>Eumalacostraca</taxon>
        <taxon>Peracarida</taxon>
        <taxon>Amphipoda</taxon>
        <taxon>Senticaudata</taxon>
        <taxon>Talitrida</taxon>
        <taxon>Talitroidea</taxon>
        <taxon>Hyalellidae</taxon>
        <taxon>Hyalella</taxon>
    </lineage>
</organism>
<gene>
    <name evidence="17" type="primary">LOC108671400</name>
</gene>
<evidence type="ECO:0000256" key="14">
    <source>
        <dbReference type="ARBA" id="ARBA00093208"/>
    </source>
</evidence>
<evidence type="ECO:0000256" key="11">
    <source>
        <dbReference type="ARBA" id="ARBA00042320"/>
    </source>
</evidence>
<comment type="catalytic activity">
    <reaction evidence="9">
        <text>6-(alpha-D-glucosaminyl)-(1-octadecanoyl,2-(9Z)-octadecenoyl-sn-glycero-3-phospho)-1D-myo-inositol(in) = 6-(alpha-D-glucosaminyl)-(1-octadecanoyl,2-(9Z)-octadecenoyl-sn-glycero-3-phospho)-1D-myo-inositol(out)</text>
        <dbReference type="Rhea" id="RHEA:71495"/>
        <dbReference type="ChEBI" id="CHEBI:190691"/>
    </reaction>
</comment>
<sequence>MSLLSLNKILVGVFTAYVGYTVYSLGSLLAVPSCNPGDVCLKPYLATENPRLQLLVFTSMLWNPSTEKDLTLVYRDGNLNPYAASDAANVVVNISLPRAVRSNNKTMHLHLFLIGGDATIMGFGDIVQSVNEVAHVRVSLAVHHTPTPQPYSLVADAQNASKQKRQPERRWPEVHLRDRITYSLVTDLRPLPRHRLPPEIVSKIRLVSPSHYLPMLHVELLSQRLEHLQPVADLQTNTNFSLIYRQSSLPRLRMWLQFEAALILTPQLLFDALAFKNDIAYWRDRDSLAGLSRGTVLWRAFAQLVVMLHLLEEDTSLLVLGPAVAGLFIELWKVQKAMRLSRSAAASPTAALQLQTQALDSEAFRHLRILLYPLCCAGAVYSLLYLPHKSWYAWLITSLVHGVYALGFVFMLPQLYINYKLKTVAHLPWRAFMYKAFNTFIDDLFAFIITMPTSHRVACFRDDVVFLIYLYQRWLYPVDAARVEPGMEGAVDSGKPKEE</sequence>
<dbReference type="AlphaFoldDB" id="A0A8B7NLB1"/>
<dbReference type="PANTHER" id="PTHR21347:SF0">
    <property type="entry name" value="LIPID SCRAMBLASE CLPTM1L"/>
    <property type="match status" value="1"/>
</dbReference>
<evidence type="ECO:0000256" key="13">
    <source>
        <dbReference type="ARBA" id="ARBA00045827"/>
    </source>
</evidence>
<evidence type="ECO:0000256" key="9">
    <source>
        <dbReference type="ARBA" id="ARBA00036810"/>
    </source>
</evidence>
<keyword evidence="16" id="KW-1185">Reference proteome</keyword>
<proteinExistence type="inferred from homology"/>
<feature type="transmembrane region" description="Helical" evidence="15">
    <location>
        <begin position="392"/>
        <end position="412"/>
    </location>
</feature>
<evidence type="ECO:0000256" key="6">
    <source>
        <dbReference type="ARBA" id="ARBA00024615"/>
    </source>
</evidence>
<accession>A0A8B7NLB1</accession>
<dbReference type="GO" id="GO:0012505">
    <property type="term" value="C:endomembrane system"/>
    <property type="evidence" value="ECO:0007669"/>
    <property type="project" value="TreeGrafter"/>
</dbReference>
<evidence type="ECO:0000256" key="15">
    <source>
        <dbReference type="SAM" id="Phobius"/>
    </source>
</evidence>
<evidence type="ECO:0000256" key="4">
    <source>
        <dbReference type="ARBA" id="ARBA00022989"/>
    </source>
</evidence>
<protein>
    <recommendedName>
        <fullName evidence="10">Lipid scramblase CLPTM1L</fullName>
    </recommendedName>
    <alternativeName>
        <fullName evidence="12">Cisplatin resistance-related protein 9</fullName>
    </alternativeName>
    <alternativeName>
        <fullName evidence="11">Cleft lip and palate transmembrane protein 1-like protein</fullName>
    </alternativeName>
</protein>
<evidence type="ECO:0000256" key="3">
    <source>
        <dbReference type="ARBA" id="ARBA00022692"/>
    </source>
</evidence>
<keyword evidence="4 15" id="KW-1133">Transmembrane helix</keyword>
<dbReference type="OrthoDB" id="378564at2759"/>
<evidence type="ECO:0000256" key="2">
    <source>
        <dbReference type="ARBA" id="ARBA00009310"/>
    </source>
</evidence>
<dbReference type="KEGG" id="hazt:108671400"/>
<evidence type="ECO:0000256" key="12">
    <source>
        <dbReference type="ARBA" id="ARBA00043155"/>
    </source>
</evidence>
<feature type="transmembrane region" description="Helical" evidence="15">
    <location>
        <begin position="369"/>
        <end position="386"/>
    </location>
</feature>
<comment type="similarity">
    <text evidence="2">Belongs to the CLPTM1 family.</text>
</comment>
<comment type="catalytic activity">
    <reaction evidence="7">
        <text>a 1,2-diacyl-sn-glycero-3-phosphocholine(in) = a 1,2-diacyl-sn-glycero-3-phosphocholine(out)</text>
        <dbReference type="Rhea" id="RHEA:38571"/>
        <dbReference type="ChEBI" id="CHEBI:57643"/>
    </reaction>
</comment>
<comment type="function">
    <text evidence="13">Scramblase that mediates the translocation of glucosaminylphosphatidylinositol (alpha-D-GlcN-(1-6)-(1,2-diacyl-sn-glycero-3-phospho)-1D-myo-inositol, GlcN-PI) across the endoplasmic reticulum (ER) membrane, from the cytosolic leaflet to the luminal leaflet of the ER membrane, where it participates in the biosynthesis of glycosylphosphatidylinositol (GPI). GPI is a lipid glycoconjugate involved in post-translational modification of proteins. Can also translocate 1,2-diacyl-sn-glycero-3-phospho-(1D-myo-inositol) (phosphatidylinositol or PI), as well as several other phospholipids (1,2-diacyl-sn-glycero-3-phosphocholine, 1,2-diacyl-sn-glycero-3-phosphoethanolamine), and N-acetylglucosaminylphosphatidylinositol (GlcNAc-PI) in vitro.</text>
</comment>
<evidence type="ECO:0000256" key="5">
    <source>
        <dbReference type="ARBA" id="ARBA00023136"/>
    </source>
</evidence>
<dbReference type="GO" id="GO:0016020">
    <property type="term" value="C:membrane"/>
    <property type="evidence" value="ECO:0007669"/>
    <property type="project" value="UniProtKB-SubCell"/>
</dbReference>
<comment type="catalytic activity">
    <reaction evidence="8">
        <text>a 1,2-diacyl-sn-glycero-3-phospho-(1D-myo-inositol)(in) = a 1,2-diacyl-sn-glycero-3-phospho-(1D-myo-inositol)(out)</text>
        <dbReference type="Rhea" id="RHEA:38691"/>
        <dbReference type="ChEBI" id="CHEBI:57880"/>
    </reaction>
</comment>
<comment type="catalytic activity">
    <reaction evidence="14">
        <text>a 6-(alpha-D-glucosaminyl)-1-(1,2-diacyl-sn-glycero-3-phospho)-1D-myo-inositol(in) = a 6-(alpha-D-glucosaminyl)-1-(1,2-diacyl-sn-glycero-3-phospho)-1D-myo-inositol(out)</text>
        <dbReference type="Rhea" id="RHEA:71491"/>
        <dbReference type="ChEBI" id="CHEBI:57997"/>
    </reaction>
</comment>
<evidence type="ECO:0000313" key="17">
    <source>
        <dbReference type="RefSeq" id="XP_018014437.1"/>
    </source>
</evidence>
<evidence type="ECO:0000256" key="8">
    <source>
        <dbReference type="ARBA" id="ARBA00035895"/>
    </source>
</evidence>
<evidence type="ECO:0000313" key="16">
    <source>
        <dbReference type="Proteomes" id="UP000694843"/>
    </source>
</evidence>
<keyword evidence="3 15" id="KW-0812">Transmembrane</keyword>
<evidence type="ECO:0000256" key="1">
    <source>
        <dbReference type="ARBA" id="ARBA00004141"/>
    </source>
</evidence>